<organism evidence="12 13">
    <name type="scientific">Paenibacillus baimaensis</name>
    <dbReference type="NCBI Taxonomy" id="2982185"/>
    <lineage>
        <taxon>Bacteria</taxon>
        <taxon>Bacillati</taxon>
        <taxon>Bacillota</taxon>
        <taxon>Bacilli</taxon>
        <taxon>Bacillales</taxon>
        <taxon>Paenibacillaceae</taxon>
        <taxon>Paenibacillus</taxon>
    </lineage>
</organism>
<dbReference type="EMBL" id="JAOQIO010000034">
    <property type="protein sequence ID" value="MCU6792869.1"/>
    <property type="molecule type" value="Genomic_DNA"/>
</dbReference>
<evidence type="ECO:0000256" key="6">
    <source>
        <dbReference type="ARBA" id="ARBA00022777"/>
    </source>
</evidence>
<name>A0ABT2UDZ1_9BACL</name>
<dbReference type="Gene3D" id="3.30.565.10">
    <property type="entry name" value="Histidine kinase-like ATPase, C-terminal domain"/>
    <property type="match status" value="1"/>
</dbReference>
<keyword evidence="10" id="KW-0812">Transmembrane</keyword>
<proteinExistence type="predicted"/>
<evidence type="ECO:0000313" key="13">
    <source>
        <dbReference type="Proteomes" id="UP001652445"/>
    </source>
</evidence>
<protein>
    <recommendedName>
        <fullName evidence="2">histidine kinase</fullName>
        <ecNumber evidence="2">2.7.13.3</ecNumber>
    </recommendedName>
</protein>
<accession>A0ABT2UDZ1</accession>
<keyword evidence="10" id="KW-1133">Transmembrane helix</keyword>
<dbReference type="InterPro" id="IPR036097">
    <property type="entry name" value="HisK_dim/P_sf"/>
</dbReference>
<feature type="coiled-coil region" evidence="9">
    <location>
        <begin position="419"/>
        <end position="450"/>
    </location>
</feature>
<evidence type="ECO:0000256" key="10">
    <source>
        <dbReference type="SAM" id="Phobius"/>
    </source>
</evidence>
<dbReference type="PRINTS" id="PR00344">
    <property type="entry name" value="BCTRLSENSOR"/>
</dbReference>
<keyword evidence="5" id="KW-0547">Nucleotide-binding</keyword>
<dbReference type="SUPFAM" id="SSF55874">
    <property type="entry name" value="ATPase domain of HSP90 chaperone/DNA topoisomerase II/histidine kinase"/>
    <property type="match status" value="1"/>
</dbReference>
<dbReference type="RefSeq" id="WP_262684222.1">
    <property type="nucleotide sequence ID" value="NZ_JAOQIO010000034.1"/>
</dbReference>
<evidence type="ECO:0000259" key="11">
    <source>
        <dbReference type="PROSITE" id="PS50109"/>
    </source>
</evidence>
<keyword evidence="3" id="KW-0597">Phosphoprotein</keyword>
<dbReference type="InterPro" id="IPR050736">
    <property type="entry name" value="Sensor_HK_Regulatory"/>
</dbReference>
<feature type="transmembrane region" description="Helical" evidence="10">
    <location>
        <begin position="337"/>
        <end position="356"/>
    </location>
</feature>
<dbReference type="InterPro" id="IPR011623">
    <property type="entry name" value="7TMR_DISM_rcpt_extracell_dom1"/>
</dbReference>
<dbReference type="InterPro" id="IPR003594">
    <property type="entry name" value="HATPase_dom"/>
</dbReference>
<feature type="transmembrane region" description="Helical" evidence="10">
    <location>
        <begin position="273"/>
        <end position="292"/>
    </location>
</feature>
<evidence type="ECO:0000256" key="9">
    <source>
        <dbReference type="SAM" id="Coils"/>
    </source>
</evidence>
<keyword evidence="8" id="KW-0902">Two-component regulatory system</keyword>
<evidence type="ECO:0000256" key="1">
    <source>
        <dbReference type="ARBA" id="ARBA00000085"/>
    </source>
</evidence>
<dbReference type="InterPro" id="IPR008979">
    <property type="entry name" value="Galactose-bd-like_sf"/>
</dbReference>
<dbReference type="Pfam" id="PF07695">
    <property type="entry name" value="7TMR-DISM_7TM"/>
    <property type="match status" value="1"/>
</dbReference>
<dbReference type="PANTHER" id="PTHR43711">
    <property type="entry name" value="TWO-COMPONENT HISTIDINE KINASE"/>
    <property type="match status" value="1"/>
</dbReference>
<dbReference type="Pfam" id="PF00512">
    <property type="entry name" value="HisKA"/>
    <property type="match status" value="1"/>
</dbReference>
<dbReference type="Gene3D" id="2.60.120.260">
    <property type="entry name" value="Galactose-binding domain-like"/>
    <property type="match status" value="1"/>
</dbReference>
<dbReference type="Pfam" id="PF02518">
    <property type="entry name" value="HATPase_c"/>
    <property type="match status" value="1"/>
</dbReference>
<comment type="caution">
    <text evidence="12">The sequence shown here is derived from an EMBL/GenBank/DDBJ whole genome shotgun (WGS) entry which is preliminary data.</text>
</comment>
<dbReference type="SMART" id="SM00387">
    <property type="entry name" value="HATPase_c"/>
    <property type="match status" value="1"/>
</dbReference>
<keyword evidence="9" id="KW-0175">Coiled coil</keyword>
<dbReference type="InterPro" id="IPR003661">
    <property type="entry name" value="HisK_dim/P_dom"/>
</dbReference>
<dbReference type="InterPro" id="IPR005467">
    <property type="entry name" value="His_kinase_dom"/>
</dbReference>
<feature type="transmembrane region" description="Helical" evidence="10">
    <location>
        <begin position="241"/>
        <end position="261"/>
    </location>
</feature>
<feature type="domain" description="Histidine kinase" evidence="11">
    <location>
        <begin position="457"/>
        <end position="682"/>
    </location>
</feature>
<keyword evidence="10" id="KW-0472">Membrane</keyword>
<feature type="transmembrane region" description="Helical" evidence="10">
    <location>
        <begin position="304"/>
        <end position="325"/>
    </location>
</feature>
<dbReference type="SUPFAM" id="SSF47384">
    <property type="entry name" value="Homodimeric domain of signal transducing histidine kinase"/>
    <property type="match status" value="1"/>
</dbReference>
<dbReference type="Proteomes" id="UP001652445">
    <property type="component" value="Unassembled WGS sequence"/>
</dbReference>
<dbReference type="InterPro" id="IPR036890">
    <property type="entry name" value="HATPase_C_sf"/>
</dbReference>
<gene>
    <name evidence="12" type="ORF">OB236_12140</name>
</gene>
<dbReference type="CDD" id="cd00082">
    <property type="entry name" value="HisKA"/>
    <property type="match status" value="1"/>
</dbReference>
<keyword evidence="13" id="KW-1185">Reference proteome</keyword>
<comment type="catalytic activity">
    <reaction evidence="1">
        <text>ATP + protein L-histidine = ADP + protein N-phospho-L-histidine.</text>
        <dbReference type="EC" id="2.7.13.3"/>
    </reaction>
</comment>
<evidence type="ECO:0000256" key="7">
    <source>
        <dbReference type="ARBA" id="ARBA00022840"/>
    </source>
</evidence>
<keyword evidence="6" id="KW-0418">Kinase</keyword>
<dbReference type="PANTHER" id="PTHR43711:SF1">
    <property type="entry name" value="HISTIDINE KINASE 1"/>
    <property type="match status" value="1"/>
</dbReference>
<dbReference type="GO" id="GO:0005524">
    <property type="term" value="F:ATP binding"/>
    <property type="evidence" value="ECO:0007669"/>
    <property type="project" value="UniProtKB-KW"/>
</dbReference>
<keyword evidence="7 12" id="KW-0067">ATP-binding</keyword>
<feature type="transmembrane region" description="Helical" evidence="10">
    <location>
        <begin position="363"/>
        <end position="386"/>
    </location>
</feature>
<dbReference type="PROSITE" id="PS50109">
    <property type="entry name" value="HIS_KIN"/>
    <property type="match status" value="1"/>
</dbReference>
<dbReference type="EC" id="2.7.13.3" evidence="2"/>
<dbReference type="Gene3D" id="1.10.287.130">
    <property type="match status" value="1"/>
</dbReference>
<dbReference type="SUPFAM" id="SSF49785">
    <property type="entry name" value="Galactose-binding domain-like"/>
    <property type="match status" value="1"/>
</dbReference>
<dbReference type="SMART" id="SM00388">
    <property type="entry name" value="HisKA"/>
    <property type="match status" value="1"/>
</dbReference>
<evidence type="ECO:0000256" key="2">
    <source>
        <dbReference type="ARBA" id="ARBA00012438"/>
    </source>
</evidence>
<keyword evidence="4" id="KW-0808">Transferase</keyword>
<reference evidence="12 13" key="1">
    <citation type="submission" date="2022-09" db="EMBL/GenBank/DDBJ databases">
        <authorList>
            <person name="Han X.L."/>
            <person name="Wang Q."/>
            <person name="Lu T."/>
        </authorList>
    </citation>
    <scope>NUCLEOTIDE SEQUENCE [LARGE SCALE GENOMIC DNA]</scope>
    <source>
        <strain evidence="12 13">WQ 127069</strain>
    </source>
</reference>
<evidence type="ECO:0000256" key="8">
    <source>
        <dbReference type="ARBA" id="ARBA00023012"/>
    </source>
</evidence>
<evidence type="ECO:0000313" key="12">
    <source>
        <dbReference type="EMBL" id="MCU6792869.1"/>
    </source>
</evidence>
<feature type="transmembrane region" description="Helical" evidence="10">
    <location>
        <begin position="392"/>
        <end position="413"/>
    </location>
</feature>
<feature type="transmembrane region" description="Helical" evidence="10">
    <location>
        <begin position="210"/>
        <end position="229"/>
    </location>
</feature>
<sequence>MKKRMIIIIVWLVTMATLGIGIPVVSASDTEVMGSQPNKGVIEIQDTGSEELQAVPLHGEWEFYWNQRLEPKDFANHSWTPAYITVPSSWENDPSDEPAHSGHGFGTYRLILHVPASDLGRNKSLFIQSIGSAYRLWIDGEERPGLGIVGSSLEEEQPQSHINLVFFQPKREKLELIIQVSNYSFREGGINREIVYGDTDALIPRILKKLLYDIFIIGGFLMIGLYHLIVCGMRKRDFSTLFVSLVSLAVSMRTLFINGYLSKELLGIESWEALTRLEYMSEIFGFIALVFLMKSLYPREVHKVMMRFAMILSVGLVLFILLTPARVYTESMLLQGALKGAVLLYFIIYVGIKAYLCKREGALIHLAALFLIVCALVNDTLYYLRMVNTVELLSYSIVPFIMAQAVIVSYRYIRLSRRNDTLLEELEAVNLSLEQKVAERTQSLQEANERRTKVLANIAHDLGTPLVGIQTCLQLMIKGKLSNNNNKMTEQLLDKTIYMKRLVDDLFELSKLESHNMDFKFEKVDVRLWFEELFGKFEADLENEGMSLNKQIADSLVGTKSCFVRIDKYRMLQVLQNFMDNAVKFSKGISGVIDLRGSIRLSEGGASYEFVLEVADYGKGIAKEDQAQVFNRFYRSRENNETGSGLGLAIVKEIVRQHQGEVGVRSGQDAGSVFYFILPAASDEA</sequence>
<evidence type="ECO:0000256" key="3">
    <source>
        <dbReference type="ARBA" id="ARBA00022553"/>
    </source>
</evidence>
<evidence type="ECO:0000256" key="5">
    <source>
        <dbReference type="ARBA" id="ARBA00022741"/>
    </source>
</evidence>
<dbReference type="InterPro" id="IPR004358">
    <property type="entry name" value="Sig_transdc_His_kin-like_C"/>
</dbReference>
<evidence type="ECO:0000256" key="4">
    <source>
        <dbReference type="ARBA" id="ARBA00022679"/>
    </source>
</evidence>